<dbReference type="PROSITE" id="PS50893">
    <property type="entry name" value="ABC_TRANSPORTER_2"/>
    <property type="match status" value="1"/>
</dbReference>
<gene>
    <name evidence="5" type="ORF">ACU52_12080</name>
</gene>
<dbReference type="Gene3D" id="3.40.50.300">
    <property type="entry name" value="P-loop containing nucleotide triphosphate hydrolases"/>
    <property type="match status" value="1"/>
</dbReference>
<dbReference type="GO" id="GO:0005524">
    <property type="term" value="F:ATP binding"/>
    <property type="evidence" value="ECO:0007669"/>
    <property type="project" value="UniProtKB-KW"/>
</dbReference>
<dbReference type="AlphaFoldDB" id="A0A8E1QW17"/>
<dbReference type="PANTHER" id="PTHR42939:SF1">
    <property type="entry name" value="ABC TRANSPORTER ATP-BINDING PROTEIN ALBC-RELATED"/>
    <property type="match status" value="1"/>
</dbReference>
<evidence type="ECO:0000313" key="6">
    <source>
        <dbReference type="Proteomes" id="UP000036951"/>
    </source>
</evidence>
<dbReference type="InterPro" id="IPR027417">
    <property type="entry name" value="P-loop_NTPase"/>
</dbReference>
<dbReference type="OrthoDB" id="9808363at2"/>
<feature type="domain" description="ABC transporter" evidence="4">
    <location>
        <begin position="2"/>
        <end position="228"/>
    </location>
</feature>
<comment type="caution">
    <text evidence="5">The sequence shown here is derived from an EMBL/GenBank/DDBJ whole genome shotgun (WGS) entry which is preliminary data.</text>
</comment>
<dbReference type="Pfam" id="PF00005">
    <property type="entry name" value="ABC_tran"/>
    <property type="match status" value="1"/>
</dbReference>
<dbReference type="SMART" id="SM00382">
    <property type="entry name" value="AAA"/>
    <property type="match status" value="1"/>
</dbReference>
<keyword evidence="2" id="KW-0547">Nucleotide-binding</keyword>
<dbReference type="InterPro" id="IPR051782">
    <property type="entry name" value="ABC_Transporter_VariousFunc"/>
</dbReference>
<name>A0A8E1QW17_9BACT</name>
<dbReference type="EMBL" id="LFQU01000028">
    <property type="protein sequence ID" value="KOO67710.1"/>
    <property type="molecule type" value="Genomic_DNA"/>
</dbReference>
<keyword evidence="3 5" id="KW-0067">ATP-binding</keyword>
<evidence type="ECO:0000259" key="4">
    <source>
        <dbReference type="PROSITE" id="PS50893"/>
    </source>
</evidence>
<proteinExistence type="predicted"/>
<evidence type="ECO:0000256" key="3">
    <source>
        <dbReference type="ARBA" id="ARBA00022840"/>
    </source>
</evidence>
<evidence type="ECO:0000313" key="5">
    <source>
        <dbReference type="EMBL" id="KOO67710.1"/>
    </source>
</evidence>
<organism evidence="5 6">
    <name type="scientific">Xylanibacter rarus</name>
    <dbReference type="NCBI Taxonomy" id="1676614"/>
    <lineage>
        <taxon>Bacteria</taxon>
        <taxon>Pseudomonadati</taxon>
        <taxon>Bacteroidota</taxon>
        <taxon>Bacteroidia</taxon>
        <taxon>Bacteroidales</taxon>
        <taxon>Prevotellaceae</taxon>
        <taxon>Xylanibacter</taxon>
    </lineage>
</organism>
<dbReference type="Proteomes" id="UP000036951">
    <property type="component" value="Unassembled WGS sequence"/>
</dbReference>
<dbReference type="GO" id="GO:0016887">
    <property type="term" value="F:ATP hydrolysis activity"/>
    <property type="evidence" value="ECO:0007669"/>
    <property type="project" value="InterPro"/>
</dbReference>
<dbReference type="InterPro" id="IPR003439">
    <property type="entry name" value="ABC_transporter-like_ATP-bd"/>
</dbReference>
<dbReference type="PANTHER" id="PTHR42939">
    <property type="entry name" value="ABC TRANSPORTER ATP-BINDING PROTEIN ALBC-RELATED"/>
    <property type="match status" value="1"/>
</dbReference>
<reference evidence="5 6" key="1">
    <citation type="submission" date="2015-06" db="EMBL/GenBank/DDBJ databases">
        <title>Prevotella sp. 109, sp. nov., a novel member of the family Prevotellaceae isolated from human faeces.</title>
        <authorList>
            <person name="Shkoporov A.N."/>
            <person name="Chaplin A.V."/>
            <person name="Kafarskaia L.I."/>
            <person name="Efimov B.A."/>
        </authorList>
    </citation>
    <scope>NUCLEOTIDE SEQUENCE [LARGE SCALE GENOMIC DNA]</scope>
    <source>
        <strain evidence="5 6">109</strain>
    </source>
</reference>
<dbReference type="RefSeq" id="WP_053398964.1">
    <property type="nucleotide sequence ID" value="NZ_LFQU01000028.1"/>
</dbReference>
<accession>A0A8E1QW17</accession>
<keyword evidence="6" id="KW-1185">Reference proteome</keyword>
<sequence length="275" mass="31194">MIEISNLKYRYAGAKQYVFNNFSLSLSENNIYGLLGKNGMGKSTLLYLISGLLRKEQGTITIDGIETDRHDPAVLSEIFLVPEEFELMPMSLDAYVKMNEPFYPRFSREVLNSCLSDFELTPDINLKELSMGQKKKVYMSFALAANTKLLLMDEPTNGLDIPSKSQFRKVVANNMSDDRTMIISTHQVHDVESLLDHIMILDHSELLLNESVADICSKYSFEFRSMGEPADDVIYAEPSLQGNAVITRRREDEDETQLNLELLFNAVTKKLLPGE</sequence>
<dbReference type="SUPFAM" id="SSF52540">
    <property type="entry name" value="P-loop containing nucleoside triphosphate hydrolases"/>
    <property type="match status" value="1"/>
</dbReference>
<evidence type="ECO:0000256" key="2">
    <source>
        <dbReference type="ARBA" id="ARBA00022741"/>
    </source>
</evidence>
<dbReference type="CDD" id="cd03230">
    <property type="entry name" value="ABC_DR_subfamily_A"/>
    <property type="match status" value="1"/>
</dbReference>
<protein>
    <submittedName>
        <fullName evidence="5">ABC transporter ATP-binding protein</fullName>
    </submittedName>
</protein>
<evidence type="ECO:0000256" key="1">
    <source>
        <dbReference type="ARBA" id="ARBA00022448"/>
    </source>
</evidence>
<keyword evidence="1" id="KW-0813">Transport</keyword>
<dbReference type="InterPro" id="IPR003593">
    <property type="entry name" value="AAA+_ATPase"/>
</dbReference>